<dbReference type="EMBL" id="FN653027">
    <property type="protein sequence ID" value="CBY07952.1"/>
    <property type="molecule type" value="Genomic_DNA"/>
</dbReference>
<evidence type="ECO:0000313" key="10">
    <source>
        <dbReference type="Proteomes" id="UP000001307"/>
    </source>
</evidence>
<keyword evidence="5 7" id="KW-0963">Cytoplasm</keyword>
<organism evidence="9">
    <name type="scientific">Oikopleura dioica</name>
    <name type="common">Tunicate</name>
    <dbReference type="NCBI Taxonomy" id="34765"/>
    <lineage>
        <taxon>Eukaryota</taxon>
        <taxon>Metazoa</taxon>
        <taxon>Chordata</taxon>
        <taxon>Tunicata</taxon>
        <taxon>Appendicularia</taxon>
        <taxon>Copelata</taxon>
        <taxon>Oikopleuridae</taxon>
        <taxon>Oikopleura</taxon>
    </lineage>
</organism>
<dbReference type="Gene3D" id="3.30.1330.30">
    <property type="match status" value="1"/>
</dbReference>
<keyword evidence="10" id="KW-1185">Reference proteome</keyword>
<reference evidence="9" key="1">
    <citation type="journal article" date="2010" name="Science">
        <title>Plasticity of animal genome architecture unmasked by rapid evolution of a pelagic tunicate.</title>
        <authorList>
            <person name="Denoeud F."/>
            <person name="Henriet S."/>
            <person name="Mungpakdee S."/>
            <person name="Aury J.M."/>
            <person name="Da Silva C."/>
            <person name="Brinkmann H."/>
            <person name="Mikhaleva J."/>
            <person name="Olsen L.C."/>
            <person name="Jubin C."/>
            <person name="Canestro C."/>
            <person name="Bouquet J.M."/>
            <person name="Danks G."/>
            <person name="Poulain J."/>
            <person name="Campsteijn C."/>
            <person name="Adamski M."/>
            <person name="Cross I."/>
            <person name="Yadetie F."/>
            <person name="Muffato M."/>
            <person name="Louis A."/>
            <person name="Butcher S."/>
            <person name="Tsagkogeorga G."/>
            <person name="Konrad A."/>
            <person name="Singh S."/>
            <person name="Jensen M.F."/>
            <person name="Cong E.H."/>
            <person name="Eikeseth-Otteraa H."/>
            <person name="Noel B."/>
            <person name="Anthouard V."/>
            <person name="Porcel B.M."/>
            <person name="Kachouri-Lafond R."/>
            <person name="Nishino A."/>
            <person name="Ugolini M."/>
            <person name="Chourrout P."/>
            <person name="Nishida H."/>
            <person name="Aasland R."/>
            <person name="Huzurbazar S."/>
            <person name="Westhof E."/>
            <person name="Delsuc F."/>
            <person name="Lehrach H."/>
            <person name="Reinhardt R."/>
            <person name="Weissenbach J."/>
            <person name="Roy S.W."/>
            <person name="Artiguenave F."/>
            <person name="Postlethwait J.H."/>
            <person name="Manak J.R."/>
            <person name="Thompson E.M."/>
            <person name="Jaillon O."/>
            <person name="Du Pasquier L."/>
            <person name="Boudinot P."/>
            <person name="Liberles D.A."/>
            <person name="Volff J.N."/>
            <person name="Philippe H."/>
            <person name="Lenhard B."/>
            <person name="Roest Crollius H."/>
            <person name="Wincker P."/>
            <person name="Chourrout D."/>
        </authorList>
    </citation>
    <scope>NUCLEOTIDE SEQUENCE [LARGE SCALE GENOMIC DNA]</scope>
</reference>
<dbReference type="Pfam" id="PF03465">
    <property type="entry name" value="eRF1_3"/>
    <property type="match status" value="1"/>
</dbReference>
<dbReference type="InterPro" id="IPR042226">
    <property type="entry name" value="eFR1_2_sf"/>
</dbReference>
<dbReference type="SUPFAM" id="SSF55315">
    <property type="entry name" value="L30e-like"/>
    <property type="match status" value="1"/>
</dbReference>
<dbReference type="FunFam" id="2.30.30.870:FF:000001">
    <property type="entry name" value="Protein pelota homolog"/>
    <property type="match status" value="1"/>
</dbReference>
<dbReference type="InterPro" id="IPR029064">
    <property type="entry name" value="Ribosomal_eL30-like_sf"/>
</dbReference>
<dbReference type="GO" id="GO:0005737">
    <property type="term" value="C:cytoplasm"/>
    <property type="evidence" value="ECO:0007669"/>
    <property type="project" value="UniProtKB-SubCell"/>
</dbReference>
<comment type="cofactor">
    <cofactor evidence="1 7">
        <name>a divalent metal cation</name>
        <dbReference type="ChEBI" id="CHEBI:60240"/>
    </cofactor>
</comment>
<dbReference type="Gene3D" id="3.30.420.60">
    <property type="entry name" value="eRF1 domain 2"/>
    <property type="match status" value="1"/>
</dbReference>
<dbReference type="NCBIfam" id="TIGR00111">
    <property type="entry name" value="pelota"/>
    <property type="match status" value="1"/>
</dbReference>
<sequence length="387" mass="44357">MKVHHREFTKNKSGKIVLTAEEPEDLWHVYNMLLKGDGVQASTVRNVKKESSTGLRTTERKHFKLTIKIETLDFDQTVCCLSMKGTNTEQNEFVNIGQYHTIDLELGKRFTIFKDEWDSITLRRIKEATDMNLKAEVGAVVMEEGLAHVCLVLSALTVVKQKIQLSIKGKRRPDKHEESIKKFFKNVASAMKANFDLNRLKCIIIASPGFVREDFMEYIFIQNEENKPFIEHRGKFVSCRCSSGYKHSLMEVLQDPNVARRLEDTKAAKETKAFDTFQNTLMEDSDRAFYGTKQVEKACELQAIDTLLMTDSLFRCFDVKKRRRYVKLSERARNAGANVYILSSLHPSGVQLANLTGIAAILRRGLNFYLTVFIAAIKFSNRNFQPC</sequence>
<protein>
    <recommendedName>
        <fullName evidence="4 7">Protein pelota homolog</fullName>
    </recommendedName>
</protein>
<dbReference type="InterPro" id="IPR005140">
    <property type="entry name" value="eRF1_Pelota-like_N"/>
</dbReference>
<evidence type="ECO:0000256" key="2">
    <source>
        <dbReference type="ARBA" id="ARBA00004496"/>
    </source>
</evidence>
<dbReference type="SMART" id="SM01194">
    <property type="entry name" value="eRF1_1"/>
    <property type="match status" value="1"/>
</dbReference>
<evidence type="ECO:0000259" key="8">
    <source>
        <dbReference type="SMART" id="SM01194"/>
    </source>
</evidence>
<dbReference type="InterPro" id="IPR058547">
    <property type="entry name" value="Pelota_N"/>
</dbReference>
<dbReference type="GO" id="GO:0070651">
    <property type="term" value="P:nonfunctional rRNA decay"/>
    <property type="evidence" value="ECO:0007669"/>
    <property type="project" value="TreeGrafter"/>
</dbReference>
<evidence type="ECO:0000256" key="5">
    <source>
        <dbReference type="ARBA" id="ARBA00022490"/>
    </source>
</evidence>
<comment type="similarity">
    <text evidence="3 7">Belongs to the eukaryotic release factor 1 family. Pelota subfamily.</text>
</comment>
<dbReference type="InterPro" id="IPR038069">
    <property type="entry name" value="Pelota/DOM34_N"/>
</dbReference>
<evidence type="ECO:0000256" key="7">
    <source>
        <dbReference type="RuleBase" id="RU362019"/>
    </source>
</evidence>
<dbReference type="Proteomes" id="UP000001307">
    <property type="component" value="Unassembled WGS sequence"/>
</dbReference>
<dbReference type="Pfam" id="PF03464">
    <property type="entry name" value="eRF1_2"/>
    <property type="match status" value="1"/>
</dbReference>
<dbReference type="InterPro" id="IPR004405">
    <property type="entry name" value="TF_pelota"/>
</dbReference>
<dbReference type="GO" id="GO:0070966">
    <property type="term" value="P:nuclear-transcribed mRNA catabolic process, no-go decay"/>
    <property type="evidence" value="ECO:0007669"/>
    <property type="project" value="InterPro"/>
</dbReference>
<dbReference type="PANTHER" id="PTHR10853">
    <property type="entry name" value="PELOTA"/>
    <property type="match status" value="1"/>
</dbReference>
<dbReference type="OrthoDB" id="10249111at2759"/>
<dbReference type="InParanoid" id="E4X765"/>
<dbReference type="FunFam" id="3.30.1330.30:FF:000008">
    <property type="entry name" value="Protein pelota homolog"/>
    <property type="match status" value="1"/>
</dbReference>
<dbReference type="GO" id="GO:0070481">
    <property type="term" value="P:nuclear-transcribed mRNA catabolic process, non-stop decay"/>
    <property type="evidence" value="ECO:0007669"/>
    <property type="project" value="InterPro"/>
</dbReference>
<name>E4X765_OIKDI</name>
<dbReference type="AlphaFoldDB" id="E4X765"/>
<evidence type="ECO:0000313" key="9">
    <source>
        <dbReference type="EMBL" id="CBY07952.1"/>
    </source>
</evidence>
<comment type="function">
    <text evidence="7">Component of the Pelota-HBS1L complex, a complex that recognizes stalled ribosomes and triggers the No-Go Decay (NGD) pathway. In the Pelota-HBS1L complex, pelo recognizes ribosomes stalled at the 3' end of an mRNA and engages stalled ribosomes by destabilizing mRNA in the mRNA channel.</text>
</comment>
<dbReference type="PANTHER" id="PTHR10853:SF0">
    <property type="entry name" value="PROTEIN PELOTA HOMOLOG"/>
    <property type="match status" value="1"/>
</dbReference>
<dbReference type="GO" id="GO:0046872">
    <property type="term" value="F:metal ion binding"/>
    <property type="evidence" value="ECO:0007669"/>
    <property type="project" value="UniProtKB-KW"/>
</dbReference>
<dbReference type="InterPro" id="IPR005141">
    <property type="entry name" value="eRF1_2"/>
</dbReference>
<dbReference type="GO" id="GO:0071025">
    <property type="term" value="P:RNA surveillance"/>
    <property type="evidence" value="ECO:0007669"/>
    <property type="project" value="InterPro"/>
</dbReference>
<evidence type="ECO:0000256" key="1">
    <source>
        <dbReference type="ARBA" id="ARBA00001968"/>
    </source>
</evidence>
<dbReference type="FunCoup" id="E4X765">
    <property type="interactions" value="516"/>
</dbReference>
<comment type="subcellular location">
    <subcellularLocation>
        <location evidence="2 7">Cytoplasm</location>
    </subcellularLocation>
</comment>
<dbReference type="SUPFAM" id="SSF53137">
    <property type="entry name" value="Translational machinery components"/>
    <property type="match status" value="1"/>
</dbReference>
<dbReference type="Pfam" id="PF26356">
    <property type="entry name" value="Pelota_N"/>
    <property type="match status" value="1"/>
</dbReference>
<dbReference type="GO" id="GO:0032790">
    <property type="term" value="P:ribosome disassembly"/>
    <property type="evidence" value="ECO:0007669"/>
    <property type="project" value="TreeGrafter"/>
</dbReference>
<dbReference type="SUPFAM" id="SSF159065">
    <property type="entry name" value="Dom34/Pelota N-terminal domain-like"/>
    <property type="match status" value="1"/>
</dbReference>
<accession>E4X765</accession>
<dbReference type="InterPro" id="IPR005142">
    <property type="entry name" value="eRF1_3"/>
</dbReference>
<proteinExistence type="inferred from homology"/>
<feature type="domain" description="eRF1/Pelota-like N-terminal" evidence="8">
    <location>
        <begin position="1"/>
        <end position="130"/>
    </location>
</feature>
<dbReference type="Gene3D" id="2.30.30.870">
    <property type="entry name" value="Pelota, domain A"/>
    <property type="match status" value="1"/>
</dbReference>
<evidence type="ECO:0000256" key="4">
    <source>
        <dbReference type="ARBA" id="ARBA00022104"/>
    </source>
</evidence>
<keyword evidence="6 7" id="KW-0479">Metal-binding</keyword>
<evidence type="ECO:0000256" key="6">
    <source>
        <dbReference type="ARBA" id="ARBA00022723"/>
    </source>
</evidence>
<gene>
    <name evidence="9" type="ORF">GSOID_T00003315001</name>
</gene>
<evidence type="ECO:0000256" key="3">
    <source>
        <dbReference type="ARBA" id="ARBA00009504"/>
    </source>
</evidence>